<keyword evidence="2" id="KW-1133">Transmembrane helix</keyword>
<proteinExistence type="predicted"/>
<keyword evidence="2" id="KW-0472">Membrane</keyword>
<feature type="region of interest" description="Disordered" evidence="1">
    <location>
        <begin position="307"/>
        <end position="338"/>
    </location>
</feature>
<keyword evidence="2" id="KW-0812">Transmembrane</keyword>
<reference evidence="3" key="1">
    <citation type="journal article" date="2012" name="Proc. Natl. Acad. Sci. U.S.A.">
        <title>Antigenic diversity is generated by distinct evolutionary mechanisms in African trypanosome species.</title>
        <authorList>
            <person name="Jackson A.P."/>
            <person name="Berry A."/>
            <person name="Aslett M."/>
            <person name="Allison H.C."/>
            <person name="Burton P."/>
            <person name="Vavrova-Anderson J."/>
            <person name="Brown R."/>
            <person name="Browne H."/>
            <person name="Corton N."/>
            <person name="Hauser H."/>
            <person name="Gamble J."/>
            <person name="Gilderthorp R."/>
            <person name="Marcello L."/>
            <person name="McQuillan J."/>
            <person name="Otto T.D."/>
            <person name="Quail M.A."/>
            <person name="Sanders M.J."/>
            <person name="van Tonder A."/>
            <person name="Ginger M.L."/>
            <person name="Field M.C."/>
            <person name="Barry J.D."/>
            <person name="Hertz-Fowler C."/>
            <person name="Berriman M."/>
        </authorList>
    </citation>
    <scope>NUCLEOTIDE SEQUENCE</scope>
    <source>
        <strain evidence="3">Y486</strain>
    </source>
</reference>
<protein>
    <submittedName>
        <fullName evidence="3">Uncharacterized protein</fullName>
    </submittedName>
</protein>
<accession>G0U0V0</accession>
<evidence type="ECO:0000256" key="2">
    <source>
        <dbReference type="SAM" id="Phobius"/>
    </source>
</evidence>
<sequence>MSKWQYTLFFLQTLFIVGIICFIFGPTVDEKGPVCDCHHGAVMEKSPQCKCLCFGSYLQPNCLYKAEEQAELKLWLFSDGDVPDEYPLSRYDVIKGLNWAFGLDPKSTTFSFLRYVVTIGGGTNATEEEWDSHTTNCTIVMVLVTMPGWAAQNILSDAASGKISDYTMRNSITRTNYTIRGVSDETKGPPLPIRYPYESIALYTDTNSYLFITMADCGWFIGALTMVTMLLRIEVLWMTNVDFGGPGFVSRRGTSASISGMPSRRGSASSVCSLNTSKKSFVGKNYADRRANGSEASKKFAAGVEANKKGGRIKSGKSSVATNPFTSQPGKKPARGKV</sequence>
<evidence type="ECO:0000256" key="1">
    <source>
        <dbReference type="SAM" id="MobiDB-lite"/>
    </source>
</evidence>
<feature type="compositionally biased region" description="Polar residues" evidence="1">
    <location>
        <begin position="320"/>
        <end position="329"/>
    </location>
</feature>
<evidence type="ECO:0000313" key="3">
    <source>
        <dbReference type="EMBL" id="CCC49703.1"/>
    </source>
</evidence>
<organism evidence="3">
    <name type="scientific">Trypanosoma vivax (strain Y486)</name>
    <dbReference type="NCBI Taxonomy" id="1055687"/>
    <lineage>
        <taxon>Eukaryota</taxon>
        <taxon>Discoba</taxon>
        <taxon>Euglenozoa</taxon>
        <taxon>Kinetoplastea</taxon>
        <taxon>Metakinetoplastina</taxon>
        <taxon>Trypanosomatida</taxon>
        <taxon>Trypanosomatidae</taxon>
        <taxon>Trypanosoma</taxon>
        <taxon>Duttonella</taxon>
    </lineage>
</organism>
<dbReference type="VEuPathDB" id="TriTrypDB:TvY486_0803120"/>
<feature type="transmembrane region" description="Helical" evidence="2">
    <location>
        <begin position="209"/>
        <end position="231"/>
    </location>
</feature>
<name>G0U0V0_TRYVY</name>
<gene>
    <name evidence="3" type="ORF">TVY486_0803120</name>
</gene>
<feature type="transmembrane region" description="Helical" evidence="2">
    <location>
        <begin position="7"/>
        <end position="25"/>
    </location>
</feature>
<dbReference type="EMBL" id="HE573024">
    <property type="protein sequence ID" value="CCC49703.1"/>
    <property type="molecule type" value="Genomic_DNA"/>
</dbReference>
<dbReference type="AlphaFoldDB" id="G0U0V0"/>